<feature type="binding site" evidence="3">
    <location>
        <position position="209"/>
    </location>
    <ligand>
        <name>Mg(2+)</name>
        <dbReference type="ChEBI" id="CHEBI:18420"/>
    </ligand>
</feature>
<evidence type="ECO:0000313" key="7">
    <source>
        <dbReference type="Proteomes" id="UP000034410"/>
    </source>
</evidence>
<dbReference type="Pfam" id="PF00346">
    <property type="entry name" value="Complex1_49kDa"/>
    <property type="match status" value="1"/>
</dbReference>
<keyword evidence="1" id="KW-0560">Oxidoreductase</keyword>
<dbReference type="GO" id="GO:0048038">
    <property type="term" value="F:quinone binding"/>
    <property type="evidence" value="ECO:0007669"/>
    <property type="project" value="InterPro"/>
</dbReference>
<proteinExistence type="predicted"/>
<dbReference type="GO" id="GO:0016151">
    <property type="term" value="F:nickel cation binding"/>
    <property type="evidence" value="ECO:0007669"/>
    <property type="project" value="InterPro"/>
</dbReference>
<evidence type="ECO:0000256" key="1">
    <source>
        <dbReference type="ARBA" id="ARBA00023002"/>
    </source>
</evidence>
<dbReference type="Gene3D" id="3.30.460.80">
    <property type="entry name" value="NADH:ubiquinone oxidoreductase, 30kDa subunit"/>
    <property type="match status" value="1"/>
</dbReference>
<gene>
    <name evidence="6" type="ORF">AAY24_15675</name>
</gene>
<dbReference type="AlphaFoldDB" id="A0A0F7JZ07"/>
<dbReference type="GO" id="GO:0051287">
    <property type="term" value="F:NAD binding"/>
    <property type="evidence" value="ECO:0007669"/>
    <property type="project" value="InterPro"/>
</dbReference>
<dbReference type="InterPro" id="IPR037232">
    <property type="entry name" value="NADH_quin_OxRdtase_su_C/D-like"/>
</dbReference>
<dbReference type="OrthoDB" id="9801496at2"/>
<dbReference type="Gene3D" id="1.10.645.10">
    <property type="entry name" value="Cytochrome-c3 Hydrogenase, chain B"/>
    <property type="match status" value="1"/>
</dbReference>
<dbReference type="RefSeq" id="WP_046860481.1">
    <property type="nucleotide sequence ID" value="NZ_CP011412.1"/>
</dbReference>
<protein>
    <submittedName>
        <fullName evidence="6">Hydrogenase</fullName>
    </submittedName>
</protein>
<dbReference type="GO" id="GO:0008137">
    <property type="term" value="F:NADH dehydrogenase (ubiquinone) activity"/>
    <property type="evidence" value="ECO:0007669"/>
    <property type="project" value="InterPro"/>
</dbReference>
<keyword evidence="2" id="KW-0520">NAD</keyword>
<dbReference type="KEGG" id="seds:AAY24_15675"/>
<dbReference type="Proteomes" id="UP000034410">
    <property type="component" value="Chromosome"/>
</dbReference>
<evidence type="ECO:0000256" key="3">
    <source>
        <dbReference type="PIRSR" id="PIRSR601501-1"/>
    </source>
</evidence>
<dbReference type="InterPro" id="IPR001268">
    <property type="entry name" value="NADH_UbQ_OxRdtase_30kDa_su"/>
</dbReference>
<dbReference type="InterPro" id="IPR001135">
    <property type="entry name" value="NADH_Q_OxRdtase_suD"/>
</dbReference>
<keyword evidence="7" id="KW-1185">Reference proteome</keyword>
<dbReference type="InterPro" id="IPR052197">
    <property type="entry name" value="ComplexI_49kDa-like"/>
</dbReference>
<keyword evidence="3" id="KW-0479">Metal-binding</keyword>
<dbReference type="InterPro" id="IPR029014">
    <property type="entry name" value="NiFe-Hase_large"/>
</dbReference>
<organism evidence="6 7">
    <name type="scientific">Sedimenticola thiotaurini</name>
    <dbReference type="NCBI Taxonomy" id="1543721"/>
    <lineage>
        <taxon>Bacteria</taxon>
        <taxon>Pseudomonadati</taxon>
        <taxon>Pseudomonadota</taxon>
        <taxon>Gammaproteobacteria</taxon>
        <taxon>Chromatiales</taxon>
        <taxon>Sedimenticolaceae</taxon>
        <taxon>Sedimenticola</taxon>
    </lineage>
</organism>
<feature type="domain" description="NADH-quinone oxidoreductase subunit D" evidence="5">
    <location>
        <begin position="281"/>
        <end position="445"/>
    </location>
</feature>
<dbReference type="PANTHER" id="PTHR43485">
    <property type="entry name" value="HYDROGENASE-4 COMPONENT G"/>
    <property type="match status" value="1"/>
</dbReference>
<feature type="domain" description="NADH:ubiquinone oxidoreductase 30kDa subunit" evidence="4">
    <location>
        <begin position="58"/>
        <end position="145"/>
    </location>
</feature>
<dbReference type="EMBL" id="CP011412">
    <property type="protein sequence ID" value="AKH21556.1"/>
    <property type="molecule type" value="Genomic_DNA"/>
</dbReference>
<accession>A0A0F7JZ07</accession>
<dbReference type="Pfam" id="PF00329">
    <property type="entry name" value="Complex1_30kDa"/>
    <property type="match status" value="1"/>
</dbReference>
<name>A0A0F7JZ07_9GAMM</name>
<keyword evidence="3" id="KW-0460">Magnesium</keyword>
<reference evidence="6 7" key="1">
    <citation type="journal article" date="2015" name="Genome Announc.">
        <title>Complete Genome Sequence of Sedimenticola thiotaurini Strain SIP-G1, a Polyphosphate- and Polyhydroxyalkanoate-Accumulating Sulfur-Oxidizing Gammaproteobacterium Isolated from Salt Marsh Sediments.</title>
        <authorList>
            <person name="Flood B.E."/>
            <person name="Jones D.S."/>
            <person name="Bailey J.V."/>
        </authorList>
    </citation>
    <scope>NUCLEOTIDE SEQUENCE [LARGE SCALE GENOMIC DNA]</scope>
    <source>
        <strain evidence="6 7">SIP-G1</strain>
    </source>
</reference>
<evidence type="ECO:0000259" key="4">
    <source>
        <dbReference type="Pfam" id="PF00329"/>
    </source>
</evidence>
<dbReference type="PATRIC" id="fig|1543721.4.peg.3230"/>
<sequence length="523" mass="58351">MSDTWLSDVKGRFAEARIQLIDEDEQRLAPAHLLRVAPAAWTSAVALCKGLSMRWAAFWAVEQATGFDAFTCLEQEGHYLLLVTSLEEPELDSIAHIYPAADRPQRHTHDLLGIGFRGQLDNRRWTRHQAWNEDDYPLRRDWQAPKSPSPTPPDDSYPFLRASGNAVYEVAVGPVHAGIIEPGHFRFQAVGEKIINLEKHLGYVHKGIEKLAQGRTPDQLTRLAARVSGDSTVAHGWAACMGIERALGVEIPPRAALLRAILAERERIANHLGDIGAICNDVGFSFPLYQLGRLRELLLRENDRLFGHRLLMDRVVPGGVAVDLDQAGQQEMLACCRELESEVAHLIEIMERSESLEDRLMTTGRLTPEWAAELGCLGYVGRASGLDFDVRRDAPYAPYQQVKVRVPGYRAGDVAARAKIRAEEITASLELIRQFIQRLEPGELRSPLPEGRGGQGIGIVDGWRGEIISYLALDETGRVSRFFPRDPSWLNWPALEQLIQDNIVPDFPVCNKSVNGSYSGQDL</sequence>
<dbReference type="SUPFAM" id="SSF56762">
    <property type="entry name" value="HydB/Nqo4-like"/>
    <property type="match status" value="1"/>
</dbReference>
<dbReference type="Pfam" id="PF00374">
    <property type="entry name" value="NiFeSe_Hases"/>
    <property type="match status" value="1"/>
</dbReference>
<evidence type="ECO:0000313" key="6">
    <source>
        <dbReference type="EMBL" id="AKH21556.1"/>
    </source>
</evidence>
<evidence type="ECO:0000256" key="2">
    <source>
        <dbReference type="ARBA" id="ARBA00023027"/>
    </source>
</evidence>
<dbReference type="SUPFAM" id="SSF143243">
    <property type="entry name" value="Nqo5-like"/>
    <property type="match status" value="1"/>
</dbReference>
<evidence type="ECO:0000259" key="5">
    <source>
        <dbReference type="Pfam" id="PF00346"/>
    </source>
</evidence>
<dbReference type="InterPro" id="IPR001501">
    <property type="entry name" value="Ni-dep_hyd_lsu"/>
</dbReference>
<dbReference type="PANTHER" id="PTHR43485:SF1">
    <property type="entry name" value="FORMATE HYDROGENLYASE SUBUNIT 5-RELATED"/>
    <property type="match status" value="1"/>
</dbReference>
<dbReference type="GO" id="GO:0016651">
    <property type="term" value="F:oxidoreductase activity, acting on NAD(P)H"/>
    <property type="evidence" value="ECO:0007669"/>
    <property type="project" value="InterPro"/>
</dbReference>